<dbReference type="GO" id="GO:0045892">
    <property type="term" value="P:negative regulation of DNA-templated transcription"/>
    <property type="evidence" value="ECO:0007669"/>
    <property type="project" value="UniProtKB-UniRule"/>
</dbReference>
<dbReference type="InterPro" id="IPR023120">
    <property type="entry name" value="WHTH_transcript_rep_HrcA_IDD"/>
</dbReference>
<dbReference type="FunFam" id="1.10.10.10:FF:000049">
    <property type="entry name" value="Heat-inducible transcription repressor HrcA"/>
    <property type="match status" value="1"/>
</dbReference>
<evidence type="ECO:0000256" key="2">
    <source>
        <dbReference type="ARBA" id="ARBA00023015"/>
    </source>
</evidence>
<accession>A0A2M9B7G8</accession>
<evidence type="ECO:0000256" key="5">
    <source>
        <dbReference type="ARBA" id="ARBA00055319"/>
    </source>
</evidence>
<keyword evidence="1 6" id="KW-0678">Repressor</keyword>
<keyword evidence="3 6" id="KW-0346">Stress response</keyword>
<proteinExistence type="inferred from homology"/>
<dbReference type="Pfam" id="PF01628">
    <property type="entry name" value="HrcA"/>
    <property type="match status" value="1"/>
</dbReference>
<reference evidence="8 9" key="1">
    <citation type="submission" date="2017-11" db="EMBL/GenBank/DDBJ databases">
        <title>Genomic Encyclopedia of Archaeal and Bacterial Type Strains, Phase II (KMG-II): From Individual Species to Whole Genera.</title>
        <authorList>
            <person name="Goeker M."/>
        </authorList>
    </citation>
    <scope>NUCLEOTIDE SEQUENCE [LARGE SCALE GENOMIC DNA]</scope>
    <source>
        <strain evidence="8 9">DSM 27763</strain>
    </source>
</reference>
<evidence type="ECO:0000313" key="8">
    <source>
        <dbReference type="EMBL" id="PJJ53894.1"/>
    </source>
</evidence>
<dbReference type="SUPFAM" id="SSF55781">
    <property type="entry name" value="GAF domain-like"/>
    <property type="match status" value="1"/>
</dbReference>
<gene>
    <name evidence="6" type="primary">hrcA</name>
    <name evidence="8" type="ORF">CLV56_3396</name>
</gene>
<comment type="function">
    <text evidence="5 6">Negative regulator of class I heat shock genes (grpE-dnaK-dnaJ and groELS operons). Prevents heat-shock induction of these operons.</text>
</comment>
<organism evidence="8 9">
    <name type="scientific">Mumia flava</name>
    <dbReference type="NCBI Taxonomy" id="1348852"/>
    <lineage>
        <taxon>Bacteria</taxon>
        <taxon>Bacillati</taxon>
        <taxon>Actinomycetota</taxon>
        <taxon>Actinomycetes</taxon>
        <taxon>Propionibacteriales</taxon>
        <taxon>Nocardioidaceae</taxon>
        <taxon>Mumia</taxon>
    </lineage>
</organism>
<evidence type="ECO:0000313" key="9">
    <source>
        <dbReference type="Proteomes" id="UP000230842"/>
    </source>
</evidence>
<dbReference type="InterPro" id="IPR002571">
    <property type="entry name" value="HrcA"/>
</dbReference>
<dbReference type="Gene3D" id="1.10.10.10">
    <property type="entry name" value="Winged helix-like DNA-binding domain superfamily/Winged helix DNA-binding domain"/>
    <property type="match status" value="1"/>
</dbReference>
<keyword evidence="4 6" id="KW-0804">Transcription</keyword>
<dbReference type="PANTHER" id="PTHR34824:SF1">
    <property type="entry name" value="HEAT-INDUCIBLE TRANSCRIPTION REPRESSOR HRCA"/>
    <property type="match status" value="1"/>
</dbReference>
<dbReference type="InterPro" id="IPR036390">
    <property type="entry name" value="WH_DNA-bd_sf"/>
</dbReference>
<dbReference type="AlphaFoldDB" id="A0A2M9B7G8"/>
<protein>
    <recommendedName>
        <fullName evidence="6">Heat-inducible transcription repressor HrcA</fullName>
    </recommendedName>
</protein>
<evidence type="ECO:0000256" key="3">
    <source>
        <dbReference type="ARBA" id="ARBA00023016"/>
    </source>
</evidence>
<dbReference type="NCBIfam" id="TIGR00331">
    <property type="entry name" value="hrcA"/>
    <property type="match status" value="1"/>
</dbReference>
<dbReference type="EMBL" id="PGEZ01000002">
    <property type="protein sequence ID" value="PJJ53894.1"/>
    <property type="molecule type" value="Genomic_DNA"/>
</dbReference>
<evidence type="ECO:0000256" key="4">
    <source>
        <dbReference type="ARBA" id="ARBA00023163"/>
    </source>
</evidence>
<evidence type="ECO:0000256" key="1">
    <source>
        <dbReference type="ARBA" id="ARBA00022491"/>
    </source>
</evidence>
<dbReference type="InterPro" id="IPR029016">
    <property type="entry name" value="GAF-like_dom_sf"/>
</dbReference>
<keyword evidence="9" id="KW-1185">Reference proteome</keyword>
<dbReference type="PIRSF" id="PIRSF005485">
    <property type="entry name" value="HrcA"/>
    <property type="match status" value="1"/>
</dbReference>
<dbReference type="SUPFAM" id="SSF46785">
    <property type="entry name" value="Winged helix' DNA-binding domain"/>
    <property type="match status" value="1"/>
</dbReference>
<comment type="similarity">
    <text evidence="6">Belongs to the HrcA family.</text>
</comment>
<dbReference type="InterPro" id="IPR036388">
    <property type="entry name" value="WH-like_DNA-bd_sf"/>
</dbReference>
<dbReference type="PANTHER" id="PTHR34824">
    <property type="entry name" value="HEAT-INDUCIBLE TRANSCRIPTION REPRESSOR HRCA"/>
    <property type="match status" value="1"/>
</dbReference>
<feature type="domain" description="Heat-inducible transcription repressor HrcA C-terminal" evidence="7">
    <location>
        <begin position="107"/>
        <end position="327"/>
    </location>
</feature>
<dbReference type="HAMAP" id="MF_00081">
    <property type="entry name" value="HrcA"/>
    <property type="match status" value="1"/>
</dbReference>
<evidence type="ECO:0000259" key="7">
    <source>
        <dbReference type="Pfam" id="PF01628"/>
    </source>
</evidence>
<dbReference type="GO" id="GO:0003677">
    <property type="term" value="F:DNA binding"/>
    <property type="evidence" value="ECO:0007669"/>
    <property type="project" value="InterPro"/>
</dbReference>
<comment type="caution">
    <text evidence="8">The sequence shown here is derived from an EMBL/GenBank/DDBJ whole genome shotgun (WGS) entry which is preliminary data.</text>
</comment>
<keyword evidence="2 6" id="KW-0805">Transcription regulation</keyword>
<dbReference type="Proteomes" id="UP000230842">
    <property type="component" value="Unassembled WGS sequence"/>
</dbReference>
<dbReference type="InterPro" id="IPR021153">
    <property type="entry name" value="HrcA_C"/>
</dbReference>
<evidence type="ECO:0000256" key="6">
    <source>
        <dbReference type="HAMAP-Rule" id="MF_00081"/>
    </source>
</evidence>
<dbReference type="Gene3D" id="3.30.450.40">
    <property type="match status" value="1"/>
</dbReference>
<name>A0A2M9B7G8_9ACTN</name>
<dbReference type="Gene3D" id="3.30.390.60">
    <property type="entry name" value="Heat-inducible transcription repressor hrca homolog, domain 3"/>
    <property type="match status" value="1"/>
</dbReference>
<sequence>MVSTVLDERKLAVLRAIVEDYVATQEPVGSRALVDRHGLGVSPATVRNDMAVLEEEGFIAQPHTSAGRIPTDKGYRLFVDRLATVQRLSGPERRAIESFLEGAVDVDDVVQRSVRLLAQLTHQVALVQYPTLTRSTVRHVEVVPLDGTRVLVVLITSSGRVDQRIVELPEVLGEELLTDLRARLLGAALGQRLSDASTSVADLIETFRPSERPLVTAIVTTLTRAFSDERADERVAVGGAANLARFGTDFETSVKPVLEALEEHVVLLKLLGEATSPSTLTVRIGAEGPYEELATTSVVATTYGTEIEPLATLGVVGPTRMDYPGTMAAVRAVARYVGQTLSD</sequence>